<accession>A0ABT8X9F1</accession>
<keyword evidence="2" id="KW-1185">Reference proteome</keyword>
<name>A0ABT8X9F1_9HYPH</name>
<proteinExistence type="predicted"/>
<protein>
    <submittedName>
        <fullName evidence="1">Uncharacterized protein</fullName>
    </submittedName>
</protein>
<gene>
    <name evidence="1" type="ORF">GB928_004150</name>
</gene>
<sequence>MGNAELRFKLTEMMLDRKKHRDSLVAMERKGVSLAWPDGKTTAERIEEETAAISNLLNMIKAIQVASPAQIDTAA</sequence>
<evidence type="ECO:0000313" key="1">
    <source>
        <dbReference type="EMBL" id="MDO6120367.1"/>
    </source>
</evidence>
<evidence type="ECO:0000313" key="2">
    <source>
        <dbReference type="Proteomes" id="UP001177080"/>
    </source>
</evidence>
<reference evidence="1" key="1">
    <citation type="submission" date="2022-04" db="EMBL/GenBank/DDBJ databases">
        <title>Shinella lacus sp. nov., a novel member of the genus Shinella from water.</title>
        <authorList>
            <person name="Deng Y."/>
        </authorList>
    </citation>
    <scope>NUCLEOTIDE SEQUENCE</scope>
    <source>
        <strain evidence="1">JCM 31239</strain>
    </source>
</reference>
<comment type="caution">
    <text evidence="1">The sequence shown here is derived from an EMBL/GenBank/DDBJ whole genome shotgun (WGS) entry which is preliminary data.</text>
</comment>
<organism evidence="1 2">
    <name type="scientific">Shinella curvata</name>
    <dbReference type="NCBI Taxonomy" id="1817964"/>
    <lineage>
        <taxon>Bacteria</taxon>
        <taxon>Pseudomonadati</taxon>
        <taxon>Pseudomonadota</taxon>
        <taxon>Alphaproteobacteria</taxon>
        <taxon>Hyphomicrobiales</taxon>
        <taxon>Rhizobiaceae</taxon>
        <taxon>Shinella</taxon>
    </lineage>
</organism>
<dbReference type="RefSeq" id="WP_244758760.1">
    <property type="nucleotide sequence ID" value="NZ_JALJCJ010000001.1"/>
</dbReference>
<dbReference type="EMBL" id="WHSC02000001">
    <property type="protein sequence ID" value="MDO6120367.1"/>
    <property type="molecule type" value="Genomic_DNA"/>
</dbReference>
<dbReference type="Proteomes" id="UP001177080">
    <property type="component" value="Unassembled WGS sequence"/>
</dbReference>